<dbReference type="AlphaFoldDB" id="A0A5Q4VFQ0"/>
<comment type="caution">
    <text evidence="2">The sequence shown here is derived from an EMBL/GenBank/DDBJ whole genome shotgun (WGS) entry which is preliminary data.</text>
</comment>
<organism evidence="2 3">
    <name type="scientific">Desulfobotulus mexicanus</name>
    <dbReference type="NCBI Taxonomy" id="2586642"/>
    <lineage>
        <taxon>Bacteria</taxon>
        <taxon>Pseudomonadati</taxon>
        <taxon>Thermodesulfobacteriota</taxon>
        <taxon>Desulfobacteria</taxon>
        <taxon>Desulfobacterales</taxon>
        <taxon>Desulfobacteraceae</taxon>
        <taxon>Desulfobotulus</taxon>
    </lineage>
</organism>
<gene>
    <name evidence="2" type="ORF">FIM25_02130</name>
</gene>
<protein>
    <recommendedName>
        <fullName evidence="1">mRNA interferase</fullName>
        <ecNumber evidence="1">3.1.-.-</ecNumber>
    </recommendedName>
</protein>
<dbReference type="RefSeq" id="WP_139445820.1">
    <property type="nucleotide sequence ID" value="NZ_VDMB01000002.1"/>
</dbReference>
<dbReference type="InterPro" id="IPR003477">
    <property type="entry name" value="PemK-like"/>
</dbReference>
<dbReference type="Pfam" id="PF02452">
    <property type="entry name" value="PemK_toxin"/>
    <property type="match status" value="1"/>
</dbReference>
<dbReference type="InterPro" id="IPR011067">
    <property type="entry name" value="Plasmid_toxin/cell-grow_inhib"/>
</dbReference>
<comment type="function">
    <text evidence="1">Toxic component of a type II toxin-antitoxin (TA) system.</text>
</comment>
<reference evidence="2 3" key="1">
    <citation type="submission" date="2019-06" db="EMBL/GenBank/DDBJ databases">
        <title>Desulfobotulus mexicanus sp. nov., a novel sulfate-reducing bacterium isolated from the sediment of an alkaline crater lake in Mexico.</title>
        <authorList>
            <person name="Hirschler-Rea A."/>
        </authorList>
    </citation>
    <scope>NUCLEOTIDE SEQUENCE [LARGE SCALE GENOMIC DNA]</scope>
    <source>
        <strain evidence="2 3">PAR22N</strain>
    </source>
</reference>
<keyword evidence="1" id="KW-0540">Nuclease</keyword>
<sequence>MSAYIPRQGDIISITFDPQAGHEQKGRRPALVVSKDLFNRNTGLAIVCPITNTDRDFPFHVPIPEASKLSGFVMVEQVKSVDFRARRVKRIEQRNNELLSEVLSILDACLYE</sequence>
<dbReference type="PIRSF" id="PIRSF033490">
    <property type="entry name" value="MazF"/>
    <property type="match status" value="1"/>
</dbReference>
<dbReference type="GO" id="GO:0003677">
    <property type="term" value="F:DNA binding"/>
    <property type="evidence" value="ECO:0007669"/>
    <property type="project" value="InterPro"/>
</dbReference>
<dbReference type="PANTHER" id="PTHR33988">
    <property type="entry name" value="ENDORIBONUCLEASE MAZF-RELATED"/>
    <property type="match status" value="1"/>
</dbReference>
<name>A0A5Q4VFQ0_9BACT</name>
<keyword evidence="1" id="KW-0378">Hydrolase</keyword>
<dbReference type="EC" id="3.1.-.-" evidence="1"/>
<dbReference type="OrthoDB" id="9793906at2"/>
<evidence type="ECO:0000313" key="2">
    <source>
        <dbReference type="EMBL" id="TYT75726.1"/>
    </source>
</evidence>
<proteinExistence type="inferred from homology"/>
<dbReference type="Proteomes" id="UP000321899">
    <property type="component" value="Unassembled WGS sequence"/>
</dbReference>
<evidence type="ECO:0000313" key="3">
    <source>
        <dbReference type="Proteomes" id="UP000321899"/>
    </source>
</evidence>
<accession>A0A5Q4VFQ0</accession>
<evidence type="ECO:0000256" key="1">
    <source>
        <dbReference type="PIRNR" id="PIRNR033490"/>
    </source>
</evidence>
<dbReference type="Gene3D" id="2.30.30.110">
    <property type="match status" value="1"/>
</dbReference>
<dbReference type="PANTHER" id="PTHR33988:SF3">
    <property type="entry name" value="ENDORIBONUCLEASE TOXIN CHPB-RELATED"/>
    <property type="match status" value="1"/>
</dbReference>
<comment type="similarity">
    <text evidence="1">Belongs to the PemK/MazF family.</text>
</comment>
<dbReference type="EMBL" id="VDMB01000002">
    <property type="protein sequence ID" value="TYT75726.1"/>
    <property type="molecule type" value="Genomic_DNA"/>
</dbReference>
<dbReference type="GO" id="GO:0004521">
    <property type="term" value="F:RNA endonuclease activity"/>
    <property type="evidence" value="ECO:0007669"/>
    <property type="project" value="TreeGrafter"/>
</dbReference>
<keyword evidence="3" id="KW-1185">Reference proteome</keyword>
<dbReference type="GO" id="GO:0016787">
    <property type="term" value="F:hydrolase activity"/>
    <property type="evidence" value="ECO:0007669"/>
    <property type="project" value="UniProtKB-KW"/>
</dbReference>
<dbReference type="SUPFAM" id="SSF50118">
    <property type="entry name" value="Cell growth inhibitor/plasmid maintenance toxic component"/>
    <property type="match status" value="1"/>
</dbReference>
<dbReference type="GO" id="GO:0006402">
    <property type="term" value="P:mRNA catabolic process"/>
    <property type="evidence" value="ECO:0007669"/>
    <property type="project" value="TreeGrafter"/>
</dbReference>
<keyword evidence="1 2" id="KW-0255">Endonuclease</keyword>
<dbReference type="GO" id="GO:0016075">
    <property type="term" value="P:rRNA catabolic process"/>
    <property type="evidence" value="ECO:0007669"/>
    <property type="project" value="TreeGrafter"/>
</dbReference>